<protein>
    <recommendedName>
        <fullName evidence="2">phosphoribosylglycinamide formyltransferase 1</fullName>
        <ecNumber evidence="2">2.1.2.2</ecNumber>
    </recommendedName>
</protein>
<dbReference type="RefSeq" id="WP_368636283.1">
    <property type="nucleotide sequence ID" value="NZ_JBFRHK010000004.1"/>
</dbReference>
<reference evidence="6 7" key="1">
    <citation type="submission" date="2024-07" db="EMBL/GenBank/DDBJ databases">
        <title>Characterization of a bacterium isolated from hydrolysated instant sea cucumber by whole-genome sequencing and metabolomics.</title>
        <authorList>
            <person name="Luo X."/>
            <person name="Zhang Z."/>
            <person name="Zheng Z."/>
            <person name="Zhang W."/>
            <person name="Ming T."/>
            <person name="Jiao L."/>
            <person name="Su X."/>
            <person name="Kong F."/>
            <person name="Xu J."/>
        </authorList>
    </citation>
    <scope>NUCLEOTIDE SEQUENCE [LARGE SCALE GENOMIC DNA]</scope>
    <source>
        <strain evidence="6 7">XL-2024</strain>
    </source>
</reference>
<keyword evidence="7" id="KW-1185">Reference proteome</keyword>
<evidence type="ECO:0000256" key="4">
    <source>
        <dbReference type="ARBA" id="ARBA00022755"/>
    </source>
</evidence>
<dbReference type="Proteomes" id="UP001558534">
    <property type="component" value="Unassembled WGS sequence"/>
</dbReference>
<dbReference type="PROSITE" id="PS51257">
    <property type="entry name" value="PROKAR_LIPOPROTEIN"/>
    <property type="match status" value="1"/>
</dbReference>
<evidence type="ECO:0000256" key="2">
    <source>
        <dbReference type="ARBA" id="ARBA00012254"/>
    </source>
</evidence>
<comment type="caution">
    <text evidence="6">The sequence shown here is derived from an EMBL/GenBank/DDBJ whole genome shotgun (WGS) entry which is preliminary data.</text>
</comment>
<proteinExistence type="predicted"/>
<dbReference type="InterPro" id="IPR002376">
    <property type="entry name" value="Formyl_transf_N"/>
</dbReference>
<feature type="domain" description="Formyl transferase N-terminal" evidence="5">
    <location>
        <begin position="59"/>
        <end position="156"/>
    </location>
</feature>
<gene>
    <name evidence="6" type="ORF">AB1300_09640</name>
</gene>
<sequence length="289" mass="33152">MNTKFEQIIVLGSGAFATSCINYLIQFDLPIIIYESNTTMISNLENIAVNNNIQYINLEKRELFHSISSVRKKSLMFLLGCNYLIPSEVVSNKYLSIVNYHNSLLPKHRGRNAEAWAIYEQDNTTGITWHFVDGGIDTGDIIIQEEVVIDEKMSSLSLLKLQNQIALDKFKEILFELLEERSNHVNQDVDIKYKLHLSKDIPNGGFLNTEWNIDKIGAFLKSMDYGALRVMGHPKIRLNDKIFVWKKAIFIDTDVESYNVIYNKEEDYITINKGKKAVKLISVKVFGGF</sequence>
<dbReference type="Pfam" id="PF00551">
    <property type="entry name" value="Formyl_trans_N"/>
    <property type="match status" value="1"/>
</dbReference>
<comment type="pathway">
    <text evidence="1">Purine metabolism; IMP biosynthesis via de novo pathway; N(2)-formyl-N(1)-(5-phospho-D-ribosyl)glycinamide from N(1)-(5-phospho-D-ribosyl)glycinamide (10-formyl THF route): step 1/1.</text>
</comment>
<dbReference type="Gene3D" id="3.40.50.12230">
    <property type="match status" value="1"/>
</dbReference>
<evidence type="ECO:0000313" key="7">
    <source>
        <dbReference type="Proteomes" id="UP001558534"/>
    </source>
</evidence>
<evidence type="ECO:0000259" key="5">
    <source>
        <dbReference type="Pfam" id="PF00551"/>
    </source>
</evidence>
<keyword evidence="4" id="KW-0658">Purine biosynthesis</keyword>
<dbReference type="PANTHER" id="PTHR43369:SF2">
    <property type="entry name" value="PHOSPHORIBOSYLGLYCINAMIDE FORMYLTRANSFERASE"/>
    <property type="match status" value="1"/>
</dbReference>
<dbReference type="SUPFAM" id="SSF53328">
    <property type="entry name" value="Formyltransferase"/>
    <property type="match status" value="1"/>
</dbReference>
<keyword evidence="3" id="KW-0808">Transferase</keyword>
<dbReference type="EMBL" id="JBFRHK010000004">
    <property type="protein sequence ID" value="MEX3745398.1"/>
    <property type="molecule type" value="Genomic_DNA"/>
</dbReference>
<evidence type="ECO:0000313" key="6">
    <source>
        <dbReference type="EMBL" id="MEX3745398.1"/>
    </source>
</evidence>
<evidence type="ECO:0000256" key="3">
    <source>
        <dbReference type="ARBA" id="ARBA00022679"/>
    </source>
</evidence>
<dbReference type="EC" id="2.1.2.2" evidence="2"/>
<organism evidence="6 7">
    <name type="scientific">Lysinibacillus xylanilyticus</name>
    <dbReference type="NCBI Taxonomy" id="582475"/>
    <lineage>
        <taxon>Bacteria</taxon>
        <taxon>Bacillati</taxon>
        <taxon>Bacillota</taxon>
        <taxon>Bacilli</taxon>
        <taxon>Bacillales</taxon>
        <taxon>Bacillaceae</taxon>
        <taxon>Lysinibacillus</taxon>
    </lineage>
</organism>
<dbReference type="InterPro" id="IPR036477">
    <property type="entry name" value="Formyl_transf_N_sf"/>
</dbReference>
<evidence type="ECO:0000256" key="1">
    <source>
        <dbReference type="ARBA" id="ARBA00005054"/>
    </source>
</evidence>
<accession>A0ABV3VWV3</accession>
<dbReference type="PANTHER" id="PTHR43369">
    <property type="entry name" value="PHOSPHORIBOSYLGLYCINAMIDE FORMYLTRANSFERASE"/>
    <property type="match status" value="1"/>
</dbReference>
<name>A0ABV3VWV3_9BACI</name>